<protein>
    <recommendedName>
        <fullName evidence="10">Major facilitator superfamily (MFS) profile domain-containing protein</fullName>
    </recommendedName>
</protein>
<dbReference type="AlphaFoldDB" id="A0A0C3GUK4"/>
<evidence type="ECO:0000313" key="11">
    <source>
        <dbReference type="EMBL" id="KIM94061.1"/>
    </source>
</evidence>
<proteinExistence type="inferred from homology"/>
<dbReference type="EMBL" id="KN832891">
    <property type="protein sequence ID" value="KIM94061.1"/>
    <property type="molecule type" value="Genomic_DNA"/>
</dbReference>
<feature type="transmembrane region" description="Helical" evidence="9">
    <location>
        <begin position="387"/>
        <end position="410"/>
    </location>
</feature>
<feature type="transmembrane region" description="Helical" evidence="9">
    <location>
        <begin position="488"/>
        <end position="504"/>
    </location>
</feature>
<comment type="similarity">
    <text evidence="2 7">Belongs to the major facilitator superfamily. Sugar transporter (TC 2.A.1.1) family.</text>
</comment>
<feature type="region of interest" description="Disordered" evidence="8">
    <location>
        <begin position="1"/>
        <end position="22"/>
    </location>
</feature>
<feature type="transmembrane region" description="Helical" evidence="9">
    <location>
        <begin position="65"/>
        <end position="92"/>
    </location>
</feature>
<reference evidence="11 12" key="1">
    <citation type="submission" date="2014-04" db="EMBL/GenBank/DDBJ databases">
        <authorList>
            <consortium name="DOE Joint Genome Institute"/>
            <person name="Kuo A."/>
            <person name="Martino E."/>
            <person name="Perotto S."/>
            <person name="Kohler A."/>
            <person name="Nagy L.G."/>
            <person name="Floudas D."/>
            <person name="Copeland A."/>
            <person name="Barry K.W."/>
            <person name="Cichocki N."/>
            <person name="Veneault-Fourrey C."/>
            <person name="LaButti K."/>
            <person name="Lindquist E.A."/>
            <person name="Lipzen A."/>
            <person name="Lundell T."/>
            <person name="Morin E."/>
            <person name="Murat C."/>
            <person name="Sun H."/>
            <person name="Tunlid A."/>
            <person name="Henrissat B."/>
            <person name="Grigoriev I.V."/>
            <person name="Hibbett D.S."/>
            <person name="Martin F."/>
            <person name="Nordberg H.P."/>
            <person name="Cantor M.N."/>
            <person name="Hua S.X."/>
        </authorList>
    </citation>
    <scope>NUCLEOTIDE SEQUENCE [LARGE SCALE GENOMIC DNA]</scope>
    <source>
        <strain evidence="11 12">Zn</strain>
    </source>
</reference>
<evidence type="ECO:0000256" key="6">
    <source>
        <dbReference type="ARBA" id="ARBA00023136"/>
    </source>
</evidence>
<dbReference type="InterPro" id="IPR020846">
    <property type="entry name" value="MFS_dom"/>
</dbReference>
<feature type="transmembrane region" description="Helical" evidence="9">
    <location>
        <begin position="146"/>
        <end position="165"/>
    </location>
</feature>
<dbReference type="OrthoDB" id="6612291at2759"/>
<gene>
    <name evidence="11" type="ORF">OIDMADRAFT_136526</name>
</gene>
<organism evidence="11 12">
    <name type="scientific">Oidiodendron maius (strain Zn)</name>
    <dbReference type="NCBI Taxonomy" id="913774"/>
    <lineage>
        <taxon>Eukaryota</taxon>
        <taxon>Fungi</taxon>
        <taxon>Dikarya</taxon>
        <taxon>Ascomycota</taxon>
        <taxon>Pezizomycotina</taxon>
        <taxon>Leotiomycetes</taxon>
        <taxon>Leotiomycetes incertae sedis</taxon>
        <taxon>Myxotrichaceae</taxon>
        <taxon>Oidiodendron</taxon>
    </lineage>
</organism>
<feature type="transmembrane region" description="Helical" evidence="9">
    <location>
        <begin position="233"/>
        <end position="256"/>
    </location>
</feature>
<dbReference type="HOGENOM" id="CLU_001265_11_5_1"/>
<evidence type="ECO:0000256" key="5">
    <source>
        <dbReference type="ARBA" id="ARBA00022989"/>
    </source>
</evidence>
<accession>A0A0C3GUK4</accession>
<dbReference type="PROSITE" id="PS00217">
    <property type="entry name" value="SUGAR_TRANSPORT_2"/>
    <property type="match status" value="1"/>
</dbReference>
<feature type="domain" description="Major facilitator superfamily (MFS) profile" evidence="10">
    <location>
        <begin position="68"/>
        <end position="510"/>
    </location>
</feature>
<dbReference type="InterPro" id="IPR050360">
    <property type="entry name" value="MFS_Sugar_Transporters"/>
</dbReference>
<dbReference type="PANTHER" id="PTHR48022">
    <property type="entry name" value="PLASTIDIC GLUCOSE TRANSPORTER 4"/>
    <property type="match status" value="1"/>
</dbReference>
<dbReference type="GO" id="GO:0005351">
    <property type="term" value="F:carbohydrate:proton symporter activity"/>
    <property type="evidence" value="ECO:0007669"/>
    <property type="project" value="TreeGrafter"/>
</dbReference>
<evidence type="ECO:0000313" key="12">
    <source>
        <dbReference type="Proteomes" id="UP000054321"/>
    </source>
</evidence>
<dbReference type="SUPFAM" id="SSF103473">
    <property type="entry name" value="MFS general substrate transporter"/>
    <property type="match status" value="1"/>
</dbReference>
<feature type="compositionally biased region" description="Basic and acidic residues" evidence="8">
    <location>
        <begin position="1"/>
        <end position="21"/>
    </location>
</feature>
<feature type="transmembrane region" description="Helical" evidence="9">
    <location>
        <begin position="325"/>
        <end position="349"/>
    </location>
</feature>
<dbReference type="PROSITE" id="PS50850">
    <property type="entry name" value="MFS"/>
    <property type="match status" value="1"/>
</dbReference>
<keyword evidence="5 9" id="KW-1133">Transmembrane helix</keyword>
<dbReference type="InterPro" id="IPR005829">
    <property type="entry name" value="Sugar_transporter_CS"/>
</dbReference>
<evidence type="ECO:0000256" key="8">
    <source>
        <dbReference type="SAM" id="MobiDB-lite"/>
    </source>
</evidence>
<feature type="transmembrane region" description="Helical" evidence="9">
    <location>
        <begin position="416"/>
        <end position="440"/>
    </location>
</feature>
<dbReference type="FunFam" id="1.20.1250.20:FF:000078">
    <property type="entry name" value="MFS maltose transporter, putative"/>
    <property type="match status" value="1"/>
</dbReference>
<evidence type="ECO:0000256" key="2">
    <source>
        <dbReference type="ARBA" id="ARBA00010992"/>
    </source>
</evidence>
<comment type="subcellular location">
    <subcellularLocation>
        <location evidence="1">Membrane</location>
        <topology evidence="1">Multi-pass membrane protein</topology>
    </subcellularLocation>
</comment>
<dbReference type="Pfam" id="PF00083">
    <property type="entry name" value="Sugar_tr"/>
    <property type="match status" value="1"/>
</dbReference>
<evidence type="ECO:0000256" key="9">
    <source>
        <dbReference type="SAM" id="Phobius"/>
    </source>
</evidence>
<dbReference type="InterPro" id="IPR003663">
    <property type="entry name" value="Sugar/inositol_transpt"/>
</dbReference>
<sequence length="549" mass="61257">MSNKDNEGFAAHDEKQDHDVPDETYNQQTLGEAGVWRATLAEAQAANAHEHSFTVREALRAYPWAVFWSFAVSMAIIMEGYDTILVGSLYAYPTFAQKFGKFSLATNNYQIPAAWQSAMGSGPQAGAFIGAIANGFFIQRFGYKPAFMIGLVLMISFIFISFFGMTIQLQAAAQILCGVPWGIFATIGSAYASELCPHVLRPYLTSYVNLCFATGQFIGAGVLQSLLTRGDQWAWRIPFALQWLWPPFLVLAAIFMPESPWHLVRKGKYIEAEKSLLRLMADHEKPHARPVVAMMIHTNNIEQGLTEGTSYLDCFKGDNLRRTEIGCLSFLGQITCGIQFAFSATYFFQQAGVSSSASYKLNLGGTAISFLGTILSWFLMRNFGRRTLYLTGFVLMTLWLFLIGCLDLSHHPSVKWGQAALCLIWLATFSLTVGPLGWAIAPEVSSTRLRSKSVVLARNSYYLGQTVSTVIEPYMINPTAGNWRGKTGYFWCGTALVTVVWAFFRLPETKGRTYEELDLMFAAKIPTLKFKNYRVDAYSEDATNQVKEL</sequence>
<evidence type="ECO:0000256" key="3">
    <source>
        <dbReference type="ARBA" id="ARBA00022448"/>
    </source>
</evidence>
<reference evidence="12" key="2">
    <citation type="submission" date="2015-01" db="EMBL/GenBank/DDBJ databases">
        <title>Evolutionary Origins and Diversification of the Mycorrhizal Mutualists.</title>
        <authorList>
            <consortium name="DOE Joint Genome Institute"/>
            <consortium name="Mycorrhizal Genomics Consortium"/>
            <person name="Kohler A."/>
            <person name="Kuo A."/>
            <person name="Nagy L.G."/>
            <person name="Floudas D."/>
            <person name="Copeland A."/>
            <person name="Barry K.W."/>
            <person name="Cichocki N."/>
            <person name="Veneault-Fourrey C."/>
            <person name="LaButti K."/>
            <person name="Lindquist E.A."/>
            <person name="Lipzen A."/>
            <person name="Lundell T."/>
            <person name="Morin E."/>
            <person name="Murat C."/>
            <person name="Riley R."/>
            <person name="Ohm R."/>
            <person name="Sun H."/>
            <person name="Tunlid A."/>
            <person name="Henrissat B."/>
            <person name="Grigoriev I.V."/>
            <person name="Hibbett D.S."/>
            <person name="Martin F."/>
        </authorList>
    </citation>
    <scope>NUCLEOTIDE SEQUENCE [LARGE SCALE GENOMIC DNA]</scope>
    <source>
        <strain evidence="12">Zn</strain>
    </source>
</reference>
<name>A0A0C3GUK4_OIDMZ</name>
<dbReference type="Proteomes" id="UP000054321">
    <property type="component" value="Unassembled WGS sequence"/>
</dbReference>
<dbReference type="Gene3D" id="1.20.1250.20">
    <property type="entry name" value="MFS general substrate transporter like domains"/>
    <property type="match status" value="1"/>
</dbReference>
<dbReference type="PANTHER" id="PTHR48022:SF83">
    <property type="entry name" value="MAJOR FACILITATOR SUPERFAMILY (MFS) PROFILE DOMAIN-CONTAINING PROTEIN"/>
    <property type="match status" value="1"/>
</dbReference>
<feature type="transmembrane region" description="Helical" evidence="9">
    <location>
        <begin position="361"/>
        <end position="380"/>
    </location>
</feature>
<feature type="transmembrane region" description="Helical" evidence="9">
    <location>
        <begin position="460"/>
        <end position="476"/>
    </location>
</feature>
<evidence type="ECO:0000259" key="10">
    <source>
        <dbReference type="PROSITE" id="PS50850"/>
    </source>
</evidence>
<keyword evidence="3 7" id="KW-0813">Transport</keyword>
<evidence type="ECO:0000256" key="4">
    <source>
        <dbReference type="ARBA" id="ARBA00022692"/>
    </source>
</evidence>
<keyword evidence="4 9" id="KW-0812">Transmembrane</keyword>
<evidence type="ECO:0000256" key="1">
    <source>
        <dbReference type="ARBA" id="ARBA00004141"/>
    </source>
</evidence>
<keyword evidence="6 9" id="KW-0472">Membrane</keyword>
<dbReference type="InParanoid" id="A0A0C3GUK4"/>
<dbReference type="InterPro" id="IPR036259">
    <property type="entry name" value="MFS_trans_sf"/>
</dbReference>
<dbReference type="InterPro" id="IPR005828">
    <property type="entry name" value="MFS_sugar_transport-like"/>
</dbReference>
<feature type="transmembrane region" description="Helical" evidence="9">
    <location>
        <begin position="171"/>
        <end position="192"/>
    </location>
</feature>
<keyword evidence="12" id="KW-1185">Reference proteome</keyword>
<dbReference type="NCBIfam" id="TIGR00879">
    <property type="entry name" value="SP"/>
    <property type="match status" value="1"/>
</dbReference>
<feature type="transmembrane region" description="Helical" evidence="9">
    <location>
        <begin position="204"/>
        <end position="227"/>
    </location>
</feature>
<evidence type="ECO:0000256" key="7">
    <source>
        <dbReference type="RuleBase" id="RU003346"/>
    </source>
</evidence>
<dbReference type="GO" id="GO:0016020">
    <property type="term" value="C:membrane"/>
    <property type="evidence" value="ECO:0007669"/>
    <property type="project" value="UniProtKB-SubCell"/>
</dbReference>